<gene>
    <name evidence="2" type="ORF">EDC56_3447</name>
</gene>
<sequence>MALQEVHREKDEWGELSVVDDGAYRYLCFAEGDEQSCQLKAQPQILQHEYTQAMCLALLISVPKNVVILGLGGGCLVSAIHHCLPGVKIRAVELRPQVVDVAYRHFRLPRSKRLQIIIDDAIDFIARDEVKKTDILFADLYTGDGVDNRQTEQAFIRRCHSLLKSEGVLVLNCWREHRYEYAIQEVLTALFVEVWVCVTGSGNWVIIASRRPSAASNKQLKQRAQQLSQQLGFNLTAMLARMQPLSAAVEE</sequence>
<dbReference type="PANTHER" id="PTHR43317:SF1">
    <property type="entry name" value="THERMOSPERMINE SYNTHASE ACAULIS5"/>
    <property type="match status" value="1"/>
</dbReference>
<dbReference type="SUPFAM" id="SSF53335">
    <property type="entry name" value="S-adenosyl-L-methionine-dependent methyltransferases"/>
    <property type="match status" value="1"/>
</dbReference>
<keyword evidence="3" id="KW-1185">Reference proteome</keyword>
<protein>
    <submittedName>
        <fullName evidence="2">Spermidine synthase</fullName>
    </submittedName>
</protein>
<evidence type="ECO:0000313" key="2">
    <source>
        <dbReference type="EMBL" id="ROR98711.1"/>
    </source>
</evidence>
<dbReference type="Proteomes" id="UP000275394">
    <property type="component" value="Unassembled WGS sequence"/>
</dbReference>
<dbReference type="Gene3D" id="3.40.50.150">
    <property type="entry name" value="Vaccinia Virus protein VP39"/>
    <property type="match status" value="1"/>
</dbReference>
<dbReference type="OrthoDB" id="9761985at2"/>
<dbReference type="RefSeq" id="WP_123713767.1">
    <property type="nucleotide sequence ID" value="NZ_RKHR01000007.1"/>
</dbReference>
<evidence type="ECO:0000313" key="3">
    <source>
        <dbReference type="Proteomes" id="UP000275394"/>
    </source>
</evidence>
<evidence type="ECO:0000256" key="1">
    <source>
        <dbReference type="ARBA" id="ARBA00023115"/>
    </source>
</evidence>
<proteinExistence type="predicted"/>
<keyword evidence="1" id="KW-0620">Polyamine biosynthesis</keyword>
<name>A0A3N2DG61_9GAMM</name>
<organism evidence="2 3">
    <name type="scientific">Sinobacterium caligoides</name>
    <dbReference type="NCBI Taxonomy" id="933926"/>
    <lineage>
        <taxon>Bacteria</taxon>
        <taxon>Pseudomonadati</taxon>
        <taxon>Pseudomonadota</taxon>
        <taxon>Gammaproteobacteria</taxon>
        <taxon>Cellvibrionales</taxon>
        <taxon>Spongiibacteraceae</taxon>
        <taxon>Sinobacterium</taxon>
    </lineage>
</organism>
<dbReference type="Pfam" id="PF01564">
    <property type="entry name" value="Spermine_synth"/>
    <property type="match status" value="1"/>
</dbReference>
<dbReference type="InterPro" id="IPR029063">
    <property type="entry name" value="SAM-dependent_MTases_sf"/>
</dbReference>
<dbReference type="EMBL" id="RKHR01000007">
    <property type="protein sequence ID" value="ROR98711.1"/>
    <property type="molecule type" value="Genomic_DNA"/>
</dbReference>
<comment type="caution">
    <text evidence="2">The sequence shown here is derived from an EMBL/GenBank/DDBJ whole genome shotgun (WGS) entry which is preliminary data.</text>
</comment>
<dbReference type="GO" id="GO:0006596">
    <property type="term" value="P:polyamine biosynthetic process"/>
    <property type="evidence" value="ECO:0007669"/>
    <property type="project" value="UniProtKB-KW"/>
</dbReference>
<reference evidence="2 3" key="1">
    <citation type="submission" date="2018-11" db="EMBL/GenBank/DDBJ databases">
        <title>Genomic Encyclopedia of Type Strains, Phase IV (KMG-IV): sequencing the most valuable type-strain genomes for metagenomic binning, comparative biology and taxonomic classification.</title>
        <authorList>
            <person name="Goeker M."/>
        </authorList>
    </citation>
    <scope>NUCLEOTIDE SEQUENCE [LARGE SCALE GENOMIC DNA]</scope>
    <source>
        <strain evidence="2 3">DSM 100316</strain>
    </source>
</reference>
<dbReference type="PANTHER" id="PTHR43317">
    <property type="entry name" value="THERMOSPERMINE SYNTHASE ACAULIS5"/>
    <property type="match status" value="1"/>
</dbReference>
<dbReference type="AlphaFoldDB" id="A0A3N2DG61"/>
<accession>A0A3N2DG61</accession>